<protein>
    <submittedName>
        <fullName evidence="1">Uncharacterized protein</fullName>
    </submittedName>
</protein>
<accession>A0A8J7H9Q5</accession>
<reference evidence="1 2" key="1">
    <citation type="journal article" date="2021" name="Int. J. Syst. Evol. Microbiol.">
        <title>Amazonocrinis nigriterrae gen. nov., sp. nov., Atlanticothrix silvestris gen. nov., sp. nov. and Dendronalium phyllosphericum gen. nov., sp. nov., nostocacean cyanobacteria from Brazilian environments.</title>
        <authorList>
            <person name="Alvarenga D.O."/>
            <person name="Andreote A.P.D."/>
            <person name="Branco L.H.Z."/>
            <person name="Delbaje E."/>
            <person name="Cruz R.B."/>
            <person name="Varani A.M."/>
            <person name="Fiore M.F."/>
        </authorList>
    </citation>
    <scope>NUCLEOTIDE SEQUENCE [LARGE SCALE GENOMIC DNA]</scope>
    <source>
        <strain evidence="1 2">CENA357</strain>
    </source>
</reference>
<gene>
    <name evidence="1" type="ORF">I8751_06925</name>
</gene>
<dbReference type="AlphaFoldDB" id="A0A8J7H9Q5"/>
<dbReference type="Proteomes" id="UP000599391">
    <property type="component" value="Unassembled WGS sequence"/>
</dbReference>
<name>A0A8J7H9Q5_9CYAN</name>
<organism evidence="1 2">
    <name type="scientific">Atlanticothrix silvestris CENA357</name>
    <dbReference type="NCBI Taxonomy" id="1725252"/>
    <lineage>
        <taxon>Bacteria</taxon>
        <taxon>Bacillati</taxon>
        <taxon>Cyanobacteriota</taxon>
        <taxon>Cyanophyceae</taxon>
        <taxon>Nostocales</taxon>
        <taxon>Nodulariaceae</taxon>
        <taxon>Atlanticothrix</taxon>
        <taxon>Atlanticothrix silvestris</taxon>
    </lineage>
</organism>
<keyword evidence="2" id="KW-1185">Reference proteome</keyword>
<comment type="caution">
    <text evidence="1">The sequence shown here is derived from an EMBL/GenBank/DDBJ whole genome shotgun (WGS) entry which is preliminary data.</text>
</comment>
<proteinExistence type="predicted"/>
<sequence length="61" mass="7244">MSVKPLLYYLLDNQPKLHRHIQHIAATRKPIFCIIETEKTRDKLTTRTLEVFHNINGFNPE</sequence>
<evidence type="ECO:0000313" key="2">
    <source>
        <dbReference type="Proteomes" id="UP000599391"/>
    </source>
</evidence>
<dbReference type="EMBL" id="JAECZB010000010">
    <property type="protein sequence ID" value="MBH8552106.1"/>
    <property type="molecule type" value="Genomic_DNA"/>
</dbReference>
<evidence type="ECO:0000313" key="1">
    <source>
        <dbReference type="EMBL" id="MBH8552106.1"/>
    </source>
</evidence>